<comment type="function">
    <text evidence="1">Catalyzes the phosphorylation of riboflavin to FMN followed by the adenylation of FMN to FAD.</text>
</comment>
<keyword evidence="9 15" id="KW-0418">Kinase</keyword>
<reference evidence="17 18" key="1">
    <citation type="journal article" date="2011" name="Stand. Genomic Sci.">
        <title>Complete genome sequence of the thermophilic sulfur-reducer Desulfurobacterium thermolithotrophum type strain (BSA(T)) from a deep-sea hydrothermal vent.</title>
        <authorList>
            <person name="Goker M."/>
            <person name="Daligault H."/>
            <person name="Mwirichia R."/>
            <person name="Lapidus A."/>
            <person name="Lucas S."/>
            <person name="Deshpande S."/>
            <person name="Pagani I."/>
            <person name="Tapia R."/>
            <person name="Cheng J.F."/>
            <person name="Goodwin L."/>
            <person name="Pitluck S."/>
            <person name="Liolios K."/>
            <person name="Ivanova N."/>
            <person name="Mavromatis K."/>
            <person name="Mikhailova N."/>
            <person name="Pati A."/>
            <person name="Chen A."/>
            <person name="Palaniappan K."/>
            <person name="Han C."/>
            <person name="Land M."/>
            <person name="Hauser L."/>
            <person name="Pan C."/>
            <person name="Brambilla E.M."/>
            <person name="Rohde M."/>
            <person name="Spring S."/>
            <person name="Sikorski J."/>
            <person name="Wirth R."/>
            <person name="Detter J.C."/>
            <person name="Woyke T."/>
            <person name="Bristow J."/>
            <person name="Eisen J.A."/>
            <person name="Markowitz V."/>
            <person name="Hugenholtz P."/>
            <person name="Kyrpides N.C."/>
            <person name="Klenk H.P."/>
        </authorList>
    </citation>
    <scope>NUCLEOTIDE SEQUENCE [LARGE SCALE GENOMIC DNA]</scope>
    <source>
        <strain evidence="18">DSM 11699 / BSA</strain>
    </source>
</reference>
<evidence type="ECO:0000256" key="15">
    <source>
        <dbReference type="PIRNR" id="PIRNR004491"/>
    </source>
</evidence>
<dbReference type="OrthoDB" id="9803667at2"/>
<dbReference type="InterPro" id="IPR004821">
    <property type="entry name" value="Cyt_trans-like"/>
</dbReference>
<accession>F0S3R2</accession>
<keyword evidence="11 15" id="KW-0067">ATP-binding</keyword>
<evidence type="ECO:0000256" key="5">
    <source>
        <dbReference type="ARBA" id="ARBA00022643"/>
    </source>
</evidence>
<dbReference type="GO" id="GO:0008531">
    <property type="term" value="F:riboflavin kinase activity"/>
    <property type="evidence" value="ECO:0007669"/>
    <property type="project" value="UniProtKB-UniRule"/>
</dbReference>
<keyword evidence="7 15" id="KW-0548">Nucleotidyltransferase</keyword>
<dbReference type="RefSeq" id="WP_013638437.1">
    <property type="nucleotide sequence ID" value="NC_015185.1"/>
</dbReference>
<evidence type="ECO:0000256" key="12">
    <source>
        <dbReference type="ARBA" id="ARBA00023268"/>
    </source>
</evidence>
<evidence type="ECO:0000256" key="3">
    <source>
        <dbReference type="ARBA" id="ARBA00005201"/>
    </source>
</evidence>
<dbReference type="GO" id="GO:0009398">
    <property type="term" value="P:FMN biosynthetic process"/>
    <property type="evidence" value="ECO:0007669"/>
    <property type="project" value="UniProtKB-UniRule"/>
</dbReference>
<dbReference type="SUPFAM" id="SSF82114">
    <property type="entry name" value="Riboflavin kinase-like"/>
    <property type="match status" value="1"/>
</dbReference>
<dbReference type="GO" id="GO:0006747">
    <property type="term" value="P:FAD biosynthetic process"/>
    <property type="evidence" value="ECO:0007669"/>
    <property type="project" value="UniProtKB-UniRule"/>
</dbReference>
<dbReference type="NCBIfam" id="TIGR00125">
    <property type="entry name" value="cyt_tran_rel"/>
    <property type="match status" value="1"/>
</dbReference>
<comment type="pathway">
    <text evidence="3 15">Cofactor biosynthesis; FMN biosynthesis; FMN from riboflavin (ATP route): step 1/1.</text>
</comment>
<evidence type="ECO:0000256" key="11">
    <source>
        <dbReference type="ARBA" id="ARBA00022840"/>
    </source>
</evidence>
<dbReference type="SUPFAM" id="SSF52374">
    <property type="entry name" value="Nucleotidylyl transferase"/>
    <property type="match status" value="1"/>
</dbReference>
<evidence type="ECO:0000256" key="7">
    <source>
        <dbReference type="ARBA" id="ARBA00022695"/>
    </source>
</evidence>
<sequence>MKCCIVGKFESFHKGHQSLIKEAKEKCNEVFIISIKKWKDGIFSDKERELLAEKFKVKLITFNFEEIKDLTPEEFFLKLKEAGCQKLFAGEDWKFGKGRAGNIFTAQELGKKLEIEVKVLPIKKFNGKKIGTSEIRKLLQEGKISEANKLLGFNYFCLGKVKEGNKLGRKIGFPTLNIEPEKELLMPNGVYEVRVIVDSKHFKGIANLGKRPTVSSAGKKVLEVHVPDILLPELYGKELKIEFLKFLRSEKKFSSIEELKTQIKLDVENLKRLWRS</sequence>
<dbReference type="HOGENOM" id="CLU_048437_0_2_0"/>
<dbReference type="UniPathway" id="UPA00276">
    <property type="reaction ID" value="UER00406"/>
</dbReference>
<dbReference type="InterPro" id="IPR014729">
    <property type="entry name" value="Rossmann-like_a/b/a_fold"/>
</dbReference>
<evidence type="ECO:0000256" key="13">
    <source>
        <dbReference type="ARBA" id="ARBA00047880"/>
    </source>
</evidence>
<evidence type="ECO:0000256" key="4">
    <source>
        <dbReference type="ARBA" id="ARBA00022630"/>
    </source>
</evidence>
<dbReference type="InterPro" id="IPR002606">
    <property type="entry name" value="Riboflavin_kinase_bac"/>
</dbReference>
<keyword evidence="6 15" id="KW-0808">Transferase</keyword>
<dbReference type="InParanoid" id="F0S3R2"/>
<comment type="similarity">
    <text evidence="15">Belongs to the ribF family.</text>
</comment>
<keyword evidence="5 15" id="KW-0288">FMN</keyword>
<keyword evidence="4 15" id="KW-0285">Flavoprotein</keyword>
<dbReference type="InterPro" id="IPR023468">
    <property type="entry name" value="Riboflavin_kinase"/>
</dbReference>
<dbReference type="PIRSF" id="PIRSF004491">
    <property type="entry name" value="FAD_Synth"/>
    <property type="match status" value="1"/>
</dbReference>
<evidence type="ECO:0000313" key="17">
    <source>
        <dbReference type="EMBL" id="ADY73484.1"/>
    </source>
</evidence>
<dbReference type="STRING" id="868864.Dester_0844"/>
<dbReference type="EC" id="2.7.7.2" evidence="15"/>
<evidence type="ECO:0000259" key="16">
    <source>
        <dbReference type="SMART" id="SM00904"/>
    </source>
</evidence>
<dbReference type="InterPro" id="IPR015864">
    <property type="entry name" value="FAD_synthase"/>
</dbReference>
<evidence type="ECO:0000256" key="6">
    <source>
        <dbReference type="ARBA" id="ARBA00022679"/>
    </source>
</evidence>
<dbReference type="eggNOG" id="COG0196">
    <property type="taxonomic scope" value="Bacteria"/>
</dbReference>
<dbReference type="SMART" id="SM00904">
    <property type="entry name" value="Flavokinase"/>
    <property type="match status" value="1"/>
</dbReference>
<dbReference type="Gene3D" id="3.40.50.620">
    <property type="entry name" value="HUPs"/>
    <property type="match status" value="1"/>
</dbReference>
<feature type="domain" description="Riboflavin kinase" evidence="16">
    <location>
        <begin position="150"/>
        <end position="275"/>
    </location>
</feature>
<dbReference type="PANTHER" id="PTHR22749:SF6">
    <property type="entry name" value="RIBOFLAVIN KINASE"/>
    <property type="match status" value="1"/>
</dbReference>
<comment type="pathway">
    <text evidence="2 15">Cofactor biosynthesis; FAD biosynthesis; FAD from FMN: step 1/1.</text>
</comment>
<dbReference type="EC" id="2.7.1.26" evidence="15"/>
<dbReference type="GO" id="GO:0003919">
    <property type="term" value="F:FMN adenylyltransferase activity"/>
    <property type="evidence" value="ECO:0007669"/>
    <property type="project" value="UniProtKB-UniRule"/>
</dbReference>
<dbReference type="KEGG" id="dte:Dester_0844"/>
<evidence type="ECO:0000256" key="10">
    <source>
        <dbReference type="ARBA" id="ARBA00022827"/>
    </source>
</evidence>
<dbReference type="GO" id="GO:0009231">
    <property type="term" value="P:riboflavin biosynthetic process"/>
    <property type="evidence" value="ECO:0007669"/>
    <property type="project" value="InterPro"/>
</dbReference>
<evidence type="ECO:0000313" key="18">
    <source>
        <dbReference type="Proteomes" id="UP000007102"/>
    </source>
</evidence>
<proteinExistence type="inferred from homology"/>
<evidence type="ECO:0000256" key="1">
    <source>
        <dbReference type="ARBA" id="ARBA00002121"/>
    </source>
</evidence>
<dbReference type="PANTHER" id="PTHR22749">
    <property type="entry name" value="RIBOFLAVIN KINASE/FMN ADENYLYLTRANSFERASE"/>
    <property type="match status" value="1"/>
</dbReference>
<dbReference type="Gene3D" id="2.40.30.30">
    <property type="entry name" value="Riboflavin kinase-like"/>
    <property type="match status" value="1"/>
</dbReference>
<keyword evidence="8 15" id="KW-0547">Nucleotide-binding</keyword>
<dbReference type="EMBL" id="CP002543">
    <property type="protein sequence ID" value="ADY73484.1"/>
    <property type="molecule type" value="Genomic_DNA"/>
</dbReference>
<dbReference type="Proteomes" id="UP000007102">
    <property type="component" value="Chromosome"/>
</dbReference>
<dbReference type="NCBIfam" id="TIGR00083">
    <property type="entry name" value="ribF"/>
    <property type="match status" value="1"/>
</dbReference>
<dbReference type="Pfam" id="PF06574">
    <property type="entry name" value="FAD_syn"/>
    <property type="match status" value="1"/>
</dbReference>
<reference evidence="18" key="2">
    <citation type="submission" date="2011-02" db="EMBL/GenBank/DDBJ databases">
        <title>The complete genome of Desulfurobacterium thermolithotrophum DSM 11699.</title>
        <authorList>
            <consortium name="US DOE Joint Genome Institute (JGI-PGF)"/>
            <person name="Lucas S."/>
            <person name="Copeland A."/>
            <person name="Lapidus A."/>
            <person name="Bruce D."/>
            <person name="Goodwin L."/>
            <person name="Pitluck S."/>
            <person name="Kyrpides N."/>
            <person name="Mavromatis K."/>
            <person name="Pagani I."/>
            <person name="Ivanova N."/>
            <person name="Mikhailova N."/>
            <person name="Daligault H."/>
            <person name="Detter J.C."/>
            <person name="Tapia R."/>
            <person name="Han C."/>
            <person name="Land M."/>
            <person name="Hauser L."/>
            <person name="Markowitz V."/>
            <person name="Cheng J.-F."/>
            <person name="Hugenholtz P."/>
            <person name="Woyke T."/>
            <person name="Wu D."/>
            <person name="Spring S."/>
            <person name="Brambilla E."/>
            <person name="Klenk H.-P."/>
            <person name="Eisen J.A."/>
        </authorList>
    </citation>
    <scope>NUCLEOTIDE SEQUENCE [LARGE SCALE GENOMIC DNA]</scope>
    <source>
        <strain evidence="18">DSM 11699 / BSA</strain>
    </source>
</reference>
<evidence type="ECO:0000256" key="9">
    <source>
        <dbReference type="ARBA" id="ARBA00022777"/>
    </source>
</evidence>
<dbReference type="AlphaFoldDB" id="F0S3R2"/>
<comment type="catalytic activity">
    <reaction evidence="14 15">
        <text>FMN + ATP + H(+) = FAD + diphosphate</text>
        <dbReference type="Rhea" id="RHEA:17237"/>
        <dbReference type="ChEBI" id="CHEBI:15378"/>
        <dbReference type="ChEBI" id="CHEBI:30616"/>
        <dbReference type="ChEBI" id="CHEBI:33019"/>
        <dbReference type="ChEBI" id="CHEBI:57692"/>
        <dbReference type="ChEBI" id="CHEBI:58210"/>
        <dbReference type="EC" id="2.7.7.2"/>
    </reaction>
</comment>
<evidence type="ECO:0000256" key="8">
    <source>
        <dbReference type="ARBA" id="ARBA00022741"/>
    </source>
</evidence>
<dbReference type="Pfam" id="PF01687">
    <property type="entry name" value="Flavokinase"/>
    <property type="match status" value="1"/>
</dbReference>
<dbReference type="InterPro" id="IPR023465">
    <property type="entry name" value="Riboflavin_kinase_dom_sf"/>
</dbReference>
<comment type="catalytic activity">
    <reaction evidence="13 15">
        <text>riboflavin + ATP = FMN + ADP + H(+)</text>
        <dbReference type="Rhea" id="RHEA:14357"/>
        <dbReference type="ChEBI" id="CHEBI:15378"/>
        <dbReference type="ChEBI" id="CHEBI:30616"/>
        <dbReference type="ChEBI" id="CHEBI:57986"/>
        <dbReference type="ChEBI" id="CHEBI:58210"/>
        <dbReference type="ChEBI" id="CHEBI:456216"/>
        <dbReference type="EC" id="2.7.1.26"/>
    </reaction>
</comment>
<organism evidence="17 18">
    <name type="scientific">Desulfurobacterium thermolithotrophum (strain DSM 11699 / BSA)</name>
    <dbReference type="NCBI Taxonomy" id="868864"/>
    <lineage>
        <taxon>Bacteria</taxon>
        <taxon>Pseudomonadati</taxon>
        <taxon>Aquificota</taxon>
        <taxon>Aquificia</taxon>
        <taxon>Desulfurobacteriales</taxon>
        <taxon>Desulfurobacteriaceae</taxon>
        <taxon>Desulfurobacterium</taxon>
    </lineage>
</organism>
<dbReference type="UniPathway" id="UPA00277">
    <property type="reaction ID" value="UER00407"/>
</dbReference>
<dbReference type="GO" id="GO:0005524">
    <property type="term" value="F:ATP binding"/>
    <property type="evidence" value="ECO:0007669"/>
    <property type="project" value="UniProtKB-UniRule"/>
</dbReference>
<name>F0S3R2_DESTD</name>
<keyword evidence="12" id="KW-0511">Multifunctional enzyme</keyword>
<gene>
    <name evidence="17" type="ordered locus">Dester_0844</name>
</gene>
<protein>
    <recommendedName>
        <fullName evidence="15">Riboflavin biosynthesis protein</fullName>
    </recommendedName>
    <domain>
        <recommendedName>
            <fullName evidence="15">Riboflavin kinase</fullName>
            <ecNumber evidence="15">2.7.1.26</ecNumber>
        </recommendedName>
        <alternativeName>
            <fullName evidence="15">Flavokinase</fullName>
        </alternativeName>
    </domain>
    <domain>
        <recommendedName>
            <fullName evidence="15">FMN adenylyltransferase</fullName>
            <ecNumber evidence="15">2.7.7.2</ecNumber>
        </recommendedName>
        <alternativeName>
            <fullName evidence="15">FAD pyrophosphorylase</fullName>
        </alternativeName>
        <alternativeName>
            <fullName evidence="15">FAD synthase</fullName>
        </alternativeName>
    </domain>
</protein>
<evidence type="ECO:0000256" key="14">
    <source>
        <dbReference type="ARBA" id="ARBA00049494"/>
    </source>
</evidence>
<evidence type="ECO:0000256" key="2">
    <source>
        <dbReference type="ARBA" id="ARBA00004726"/>
    </source>
</evidence>
<dbReference type="InterPro" id="IPR015865">
    <property type="entry name" value="Riboflavin_kinase_bac/euk"/>
</dbReference>
<dbReference type="FunCoup" id="F0S3R2">
    <property type="interactions" value="344"/>
</dbReference>
<keyword evidence="10 15" id="KW-0274">FAD</keyword>
<keyword evidence="18" id="KW-1185">Reference proteome</keyword>